<evidence type="ECO:0000313" key="1">
    <source>
        <dbReference type="EMBL" id="MFC7255823.1"/>
    </source>
</evidence>
<dbReference type="GeneID" id="96954197"/>
<reference evidence="1 2" key="1">
    <citation type="journal article" date="2019" name="Int. J. Syst. Evol. Microbiol.">
        <title>The Global Catalogue of Microorganisms (GCM) 10K type strain sequencing project: providing services to taxonomists for standard genome sequencing and annotation.</title>
        <authorList>
            <consortium name="The Broad Institute Genomics Platform"/>
            <consortium name="The Broad Institute Genome Sequencing Center for Infectious Disease"/>
            <person name="Wu L."/>
            <person name="Ma J."/>
        </authorList>
    </citation>
    <scope>NUCLEOTIDE SEQUENCE [LARGE SCALE GENOMIC DNA]</scope>
    <source>
        <strain evidence="1 2">GX21</strain>
    </source>
</reference>
<proteinExistence type="predicted"/>
<protein>
    <recommendedName>
        <fullName evidence="3">AIPR protein</fullName>
    </recommendedName>
</protein>
<comment type="caution">
    <text evidence="1">The sequence shown here is derived from an EMBL/GenBank/DDBJ whole genome shotgun (WGS) entry which is preliminary data.</text>
</comment>
<keyword evidence="2" id="KW-1185">Reference proteome</keyword>
<name>A0ABD5ZYU9_9EURY</name>
<evidence type="ECO:0008006" key="3">
    <source>
        <dbReference type="Google" id="ProtNLM"/>
    </source>
</evidence>
<dbReference type="AlphaFoldDB" id="A0ABD5ZYU9"/>
<sequence>MRDRKDNIFYFESGTDANPLEKNTVHGFIKTLSDTENILTDDLFALCTGQNNRAVESYDYRTELSADDASPTDGEERILIGLSRTGGVRDGGGTGDTSQIDSRIRAKNSAGEPIRSLFIEAKAAKADLRRRQLEDYAEAFDITARSTESPWKTIQWADIYRIFEDARAEVPDTEIPSRDDYLLEEINRRLLQKGMVRGTLGVSRTGGEDGNKYRKRLLVGPREPDSDPVLTFWAFSRRDDRPDQSSSMEVPQETFRDLFGDLDLQTRRAVFLDGELATLREWTVENTDVSESDYESDTGRAFVRAEREGYDDPAGVMLRFSNDDLFKINSYNVNSSRGWVRHPPILAEHEWRNVFQQMTEKLSDEQQRRFVEDFDFGALWDAYLKRSG</sequence>
<dbReference type="EMBL" id="JBHTAT010000001">
    <property type="protein sequence ID" value="MFC7255823.1"/>
    <property type="molecule type" value="Genomic_DNA"/>
</dbReference>
<evidence type="ECO:0000313" key="2">
    <source>
        <dbReference type="Proteomes" id="UP001596434"/>
    </source>
</evidence>
<dbReference type="RefSeq" id="WP_379704135.1">
    <property type="nucleotide sequence ID" value="NZ_JBHTAT010000001.1"/>
</dbReference>
<accession>A0ABD5ZYU9</accession>
<dbReference type="Proteomes" id="UP001596434">
    <property type="component" value="Unassembled WGS sequence"/>
</dbReference>
<organism evidence="1 2">
    <name type="scientific">Haloplanus litoreus</name>
    <dbReference type="NCBI Taxonomy" id="767515"/>
    <lineage>
        <taxon>Archaea</taxon>
        <taxon>Methanobacteriati</taxon>
        <taxon>Methanobacteriota</taxon>
        <taxon>Stenosarchaea group</taxon>
        <taxon>Halobacteria</taxon>
        <taxon>Halobacteriales</taxon>
        <taxon>Haloferacaceae</taxon>
        <taxon>Haloplanus</taxon>
    </lineage>
</organism>
<gene>
    <name evidence="1" type="ORF">ACFQKE_11060</name>
</gene>